<evidence type="ECO:0000256" key="1">
    <source>
        <dbReference type="SAM" id="MobiDB-lite"/>
    </source>
</evidence>
<gene>
    <name evidence="2" type="ORF">F2Q68_00037135</name>
    <name evidence="3" type="ORF">F2Q69_00056977</name>
</gene>
<evidence type="ECO:0008006" key="5">
    <source>
        <dbReference type="Google" id="ProtNLM"/>
    </source>
</evidence>
<evidence type="ECO:0000313" key="2">
    <source>
        <dbReference type="EMBL" id="KAF2553599.1"/>
    </source>
</evidence>
<accession>A0A8S9FQ40</accession>
<reference evidence="3" key="2">
    <citation type="submission" date="2019-12" db="EMBL/GenBank/DDBJ databases">
        <title>Genome sequencing and annotation of Brassica cretica.</title>
        <authorList>
            <person name="Studholme D.J."/>
            <person name="Sarris P."/>
        </authorList>
    </citation>
    <scope>NUCLEOTIDE SEQUENCE</scope>
    <source>
        <strain evidence="3">PFS-109/04</strain>
        <tissue evidence="3">Leaf</tissue>
    </source>
</reference>
<organism evidence="3 4">
    <name type="scientific">Brassica cretica</name>
    <name type="common">Mustard</name>
    <dbReference type="NCBI Taxonomy" id="69181"/>
    <lineage>
        <taxon>Eukaryota</taxon>
        <taxon>Viridiplantae</taxon>
        <taxon>Streptophyta</taxon>
        <taxon>Embryophyta</taxon>
        <taxon>Tracheophyta</taxon>
        <taxon>Spermatophyta</taxon>
        <taxon>Magnoliopsida</taxon>
        <taxon>eudicotyledons</taxon>
        <taxon>Gunneridae</taxon>
        <taxon>Pentapetalae</taxon>
        <taxon>rosids</taxon>
        <taxon>malvids</taxon>
        <taxon>Brassicales</taxon>
        <taxon>Brassicaceae</taxon>
        <taxon>Brassiceae</taxon>
        <taxon>Brassica</taxon>
    </lineage>
</organism>
<reference evidence="2" key="1">
    <citation type="submission" date="2019-12" db="EMBL/GenBank/DDBJ databases">
        <title>Genome sequencing and annotation of Brassica cretica.</title>
        <authorList>
            <person name="Studholme D.J."/>
            <person name="Sarris P.F."/>
        </authorList>
    </citation>
    <scope>NUCLEOTIDE SEQUENCE</scope>
    <source>
        <strain evidence="2">PFS-001/15</strain>
        <tissue evidence="2">Leaf</tissue>
    </source>
</reference>
<feature type="region of interest" description="Disordered" evidence="1">
    <location>
        <begin position="22"/>
        <end position="93"/>
    </location>
</feature>
<dbReference type="Proteomes" id="UP000712600">
    <property type="component" value="Unassembled WGS sequence"/>
</dbReference>
<dbReference type="EMBL" id="QGKX02002183">
    <property type="protein sequence ID" value="KAF3490262.1"/>
    <property type="molecule type" value="Genomic_DNA"/>
</dbReference>
<evidence type="ECO:0000313" key="3">
    <source>
        <dbReference type="EMBL" id="KAF3490262.1"/>
    </source>
</evidence>
<evidence type="ECO:0000313" key="4">
    <source>
        <dbReference type="Proteomes" id="UP000712600"/>
    </source>
</evidence>
<feature type="compositionally biased region" description="Basic and acidic residues" evidence="1">
    <location>
        <begin position="42"/>
        <end position="53"/>
    </location>
</feature>
<dbReference type="OrthoDB" id="10404176at2759"/>
<name>A0A8S9FQ40_BRACR</name>
<protein>
    <recommendedName>
        <fullName evidence="5">Secreted protein</fullName>
    </recommendedName>
</protein>
<proteinExistence type="predicted"/>
<dbReference type="EMBL" id="QGKW02001988">
    <property type="protein sequence ID" value="KAF2553599.1"/>
    <property type="molecule type" value="Genomic_DNA"/>
</dbReference>
<sequence length="93" mass="10200">MCFSSVLLSNCGCVLVSSVEKGSRRTKQRLATEPVFSSPMPDLKKLWCGDGRKASSGGGGGTEHEEEEERRRRREDRDARAWSKTANGGGGRR</sequence>
<comment type="caution">
    <text evidence="3">The sequence shown here is derived from an EMBL/GenBank/DDBJ whole genome shotgun (WGS) entry which is preliminary data.</text>
</comment>
<dbReference type="Proteomes" id="UP000712281">
    <property type="component" value="Unassembled WGS sequence"/>
</dbReference>